<keyword evidence="2" id="KW-1133">Transmembrane helix</keyword>
<gene>
    <name evidence="3" type="ORF">BDA99DRAFT_562642</name>
</gene>
<keyword evidence="4" id="KW-1185">Reference proteome</keyword>
<name>A0AAD5PB17_9FUNG</name>
<dbReference type="EMBL" id="JAIXMP010000024">
    <property type="protein sequence ID" value="KAI9254543.1"/>
    <property type="molecule type" value="Genomic_DNA"/>
</dbReference>
<dbReference type="Proteomes" id="UP001209540">
    <property type="component" value="Unassembled WGS sequence"/>
</dbReference>
<feature type="region of interest" description="Disordered" evidence="1">
    <location>
        <begin position="130"/>
        <end position="233"/>
    </location>
</feature>
<evidence type="ECO:0000256" key="1">
    <source>
        <dbReference type="SAM" id="MobiDB-lite"/>
    </source>
</evidence>
<protein>
    <submittedName>
        <fullName evidence="3">Uncharacterized protein</fullName>
    </submittedName>
</protein>
<reference evidence="3" key="1">
    <citation type="journal article" date="2022" name="IScience">
        <title>Evolution of zygomycete secretomes and the origins of terrestrial fungal ecologies.</title>
        <authorList>
            <person name="Chang Y."/>
            <person name="Wang Y."/>
            <person name="Mondo S."/>
            <person name="Ahrendt S."/>
            <person name="Andreopoulos W."/>
            <person name="Barry K."/>
            <person name="Beard J."/>
            <person name="Benny G.L."/>
            <person name="Blankenship S."/>
            <person name="Bonito G."/>
            <person name="Cuomo C."/>
            <person name="Desiro A."/>
            <person name="Gervers K.A."/>
            <person name="Hundley H."/>
            <person name="Kuo A."/>
            <person name="LaButti K."/>
            <person name="Lang B.F."/>
            <person name="Lipzen A."/>
            <person name="O'Donnell K."/>
            <person name="Pangilinan J."/>
            <person name="Reynolds N."/>
            <person name="Sandor L."/>
            <person name="Smith M.E."/>
            <person name="Tsang A."/>
            <person name="Grigoriev I.V."/>
            <person name="Stajich J.E."/>
            <person name="Spatafora J.W."/>
        </authorList>
    </citation>
    <scope>NUCLEOTIDE SEQUENCE</scope>
    <source>
        <strain evidence="3">RSA 2281</strain>
    </source>
</reference>
<dbReference type="PANTHER" id="PTHR35519">
    <property type="entry name" value="MEMBRANE PROTEINS"/>
    <property type="match status" value="1"/>
</dbReference>
<evidence type="ECO:0000313" key="4">
    <source>
        <dbReference type="Proteomes" id="UP001209540"/>
    </source>
</evidence>
<evidence type="ECO:0000313" key="3">
    <source>
        <dbReference type="EMBL" id="KAI9254543.1"/>
    </source>
</evidence>
<organism evidence="3 4">
    <name type="scientific">Phascolomyces articulosus</name>
    <dbReference type="NCBI Taxonomy" id="60185"/>
    <lineage>
        <taxon>Eukaryota</taxon>
        <taxon>Fungi</taxon>
        <taxon>Fungi incertae sedis</taxon>
        <taxon>Mucoromycota</taxon>
        <taxon>Mucoromycotina</taxon>
        <taxon>Mucoromycetes</taxon>
        <taxon>Mucorales</taxon>
        <taxon>Lichtheimiaceae</taxon>
        <taxon>Phascolomyces</taxon>
    </lineage>
</organism>
<feature type="compositionally biased region" description="Low complexity" evidence="1">
    <location>
        <begin position="196"/>
        <end position="211"/>
    </location>
</feature>
<comment type="caution">
    <text evidence="3">The sequence shown here is derived from an EMBL/GenBank/DDBJ whole genome shotgun (WGS) entry which is preliminary data.</text>
</comment>
<dbReference type="AlphaFoldDB" id="A0AAD5PB17"/>
<evidence type="ECO:0000256" key="2">
    <source>
        <dbReference type="SAM" id="Phobius"/>
    </source>
</evidence>
<feature type="transmembrane region" description="Helical" evidence="2">
    <location>
        <begin position="89"/>
        <end position="111"/>
    </location>
</feature>
<accession>A0AAD5PB17</accession>
<sequence length="233" mass="26083">MGLFRKAQPPIEVQLSERDARILAKYEYRAKQFDEMIKICCCWIGYDVLLDFIPIVGKVISLCFSLSMYRLSCQCELPASLRRTMLYHITVDFVLGLVPILGIVLTALYRANTKNARLLRRFLYQRAAQQQQQQQPMSSSTPYTNTTHLTQSPPMIQQPEPVAVTPMTPASFVSPQTISPPVEKSTPTPPPPTPPRRSTTGTSTTTSNNTNTPPPLPSRENTLDSKPPPTPPR</sequence>
<dbReference type="InterPro" id="IPR025187">
    <property type="entry name" value="DUF4112"/>
</dbReference>
<keyword evidence="2" id="KW-0812">Transmembrane</keyword>
<dbReference type="Pfam" id="PF13430">
    <property type="entry name" value="DUF4112"/>
    <property type="match status" value="1"/>
</dbReference>
<feature type="compositionally biased region" description="Polar residues" evidence="1">
    <location>
        <begin position="136"/>
        <end position="155"/>
    </location>
</feature>
<proteinExistence type="predicted"/>
<reference evidence="3" key="2">
    <citation type="submission" date="2023-02" db="EMBL/GenBank/DDBJ databases">
        <authorList>
            <consortium name="DOE Joint Genome Institute"/>
            <person name="Mondo S.J."/>
            <person name="Chang Y."/>
            <person name="Wang Y."/>
            <person name="Ahrendt S."/>
            <person name="Andreopoulos W."/>
            <person name="Barry K."/>
            <person name="Beard J."/>
            <person name="Benny G.L."/>
            <person name="Blankenship S."/>
            <person name="Bonito G."/>
            <person name="Cuomo C."/>
            <person name="Desiro A."/>
            <person name="Gervers K.A."/>
            <person name="Hundley H."/>
            <person name="Kuo A."/>
            <person name="LaButti K."/>
            <person name="Lang B.F."/>
            <person name="Lipzen A."/>
            <person name="O'Donnell K."/>
            <person name="Pangilinan J."/>
            <person name="Reynolds N."/>
            <person name="Sandor L."/>
            <person name="Smith M.W."/>
            <person name="Tsang A."/>
            <person name="Grigoriev I.V."/>
            <person name="Stajich J.E."/>
            <person name="Spatafora J.W."/>
        </authorList>
    </citation>
    <scope>NUCLEOTIDE SEQUENCE</scope>
    <source>
        <strain evidence="3">RSA 2281</strain>
    </source>
</reference>
<keyword evidence="2" id="KW-0472">Membrane</keyword>
<dbReference type="PANTHER" id="PTHR35519:SF2">
    <property type="entry name" value="PH DOMAIN PROTEIN"/>
    <property type="match status" value="1"/>
</dbReference>